<name>A0ABY1NLV2_9RHOB</name>
<protein>
    <recommendedName>
        <fullName evidence="3">DUF2867 domain-containing protein</fullName>
    </recommendedName>
</protein>
<dbReference type="RefSeq" id="WP_283425192.1">
    <property type="nucleotide sequence ID" value="NZ_FXTY01000002.1"/>
</dbReference>
<sequence length="155" mass="17344">MSVSFFDVTAAPLPENSQLHARITPEDFLDCYCIDSDMPPRQAAEIVTNFPGWAQMLANLRTVLVRPFGLRTEAPKDQDCVGIFPVESESDTEVIAGFDDSHLNFRVSVLSEGGKVFVATWVHRNNLFGRMYLATIMPFHILIARESLVRVARAT</sequence>
<reference evidence="1 2" key="1">
    <citation type="submission" date="2017-05" db="EMBL/GenBank/DDBJ databases">
        <authorList>
            <person name="Varghese N."/>
            <person name="Submissions S."/>
        </authorList>
    </citation>
    <scope>NUCLEOTIDE SEQUENCE [LARGE SCALE GENOMIC DNA]</scope>
    <source>
        <strain evidence="1 2">DSM 29734</strain>
    </source>
</reference>
<gene>
    <name evidence="1" type="ORF">SAMN06265373_102454</name>
</gene>
<dbReference type="EMBL" id="FXTY01000002">
    <property type="protein sequence ID" value="SMP13208.1"/>
    <property type="molecule type" value="Genomic_DNA"/>
</dbReference>
<evidence type="ECO:0000313" key="2">
    <source>
        <dbReference type="Proteomes" id="UP001157961"/>
    </source>
</evidence>
<dbReference type="InterPro" id="IPR021295">
    <property type="entry name" value="DUF2867"/>
</dbReference>
<evidence type="ECO:0008006" key="3">
    <source>
        <dbReference type="Google" id="ProtNLM"/>
    </source>
</evidence>
<dbReference type="Pfam" id="PF11066">
    <property type="entry name" value="DUF2867"/>
    <property type="match status" value="1"/>
</dbReference>
<organism evidence="1 2">
    <name type="scientific">Shimia sagamensis</name>
    <dbReference type="NCBI Taxonomy" id="1566352"/>
    <lineage>
        <taxon>Bacteria</taxon>
        <taxon>Pseudomonadati</taxon>
        <taxon>Pseudomonadota</taxon>
        <taxon>Alphaproteobacteria</taxon>
        <taxon>Rhodobacterales</taxon>
        <taxon>Roseobacteraceae</taxon>
    </lineage>
</organism>
<comment type="caution">
    <text evidence="1">The sequence shown here is derived from an EMBL/GenBank/DDBJ whole genome shotgun (WGS) entry which is preliminary data.</text>
</comment>
<accession>A0ABY1NLV2</accession>
<evidence type="ECO:0000313" key="1">
    <source>
        <dbReference type="EMBL" id="SMP13208.1"/>
    </source>
</evidence>
<dbReference type="Proteomes" id="UP001157961">
    <property type="component" value="Unassembled WGS sequence"/>
</dbReference>
<keyword evidence="2" id="KW-1185">Reference proteome</keyword>
<proteinExistence type="predicted"/>